<keyword evidence="3" id="KW-1185">Reference proteome</keyword>
<gene>
    <name evidence="2" type="ORF">PCANC_02450</name>
</gene>
<evidence type="ECO:0000313" key="2">
    <source>
        <dbReference type="EMBL" id="PLW57336.1"/>
    </source>
</evidence>
<dbReference type="AlphaFoldDB" id="A0A2N5W521"/>
<evidence type="ECO:0000313" key="3">
    <source>
        <dbReference type="Proteomes" id="UP000235388"/>
    </source>
</evidence>
<evidence type="ECO:0000256" key="1">
    <source>
        <dbReference type="SAM" id="MobiDB-lite"/>
    </source>
</evidence>
<organism evidence="2 3">
    <name type="scientific">Puccinia coronata f. sp. avenae</name>
    <dbReference type="NCBI Taxonomy" id="200324"/>
    <lineage>
        <taxon>Eukaryota</taxon>
        <taxon>Fungi</taxon>
        <taxon>Dikarya</taxon>
        <taxon>Basidiomycota</taxon>
        <taxon>Pucciniomycotina</taxon>
        <taxon>Pucciniomycetes</taxon>
        <taxon>Pucciniales</taxon>
        <taxon>Pucciniaceae</taxon>
        <taxon>Puccinia</taxon>
    </lineage>
</organism>
<name>A0A2N5W521_9BASI</name>
<reference evidence="2 3" key="1">
    <citation type="submission" date="2017-11" db="EMBL/GenBank/DDBJ databases">
        <title>De novo assembly and phasing of dikaryotic genomes from two isolates of Puccinia coronata f. sp. avenae, the causal agent of oat crown rust.</title>
        <authorList>
            <person name="Miller M.E."/>
            <person name="Zhang Y."/>
            <person name="Omidvar V."/>
            <person name="Sperschneider J."/>
            <person name="Schwessinger B."/>
            <person name="Raley C."/>
            <person name="Palmer J.M."/>
            <person name="Garnica D."/>
            <person name="Upadhyaya N."/>
            <person name="Rathjen J."/>
            <person name="Taylor J.M."/>
            <person name="Park R.F."/>
            <person name="Dodds P.N."/>
            <person name="Hirsch C.D."/>
            <person name="Kianian S.F."/>
            <person name="Figueroa M."/>
        </authorList>
    </citation>
    <scope>NUCLEOTIDE SEQUENCE [LARGE SCALE GENOMIC DNA]</scope>
    <source>
        <strain evidence="2">12NC29</strain>
    </source>
</reference>
<proteinExistence type="predicted"/>
<sequence>MTSASSPDIPIRMSHPSSPNLTSFQQAPCHPLILPLNSPTPHIFVVSNDNRRDSPPPNNFPRHIPSPVIDPDTIEPSTFSHCEDGVSSLLTGLQFDNLDRDQTILAHSQSVAVVKSQDQGSIYQGYETDVRRSRYCL</sequence>
<dbReference type="EMBL" id="PGCJ01000012">
    <property type="protein sequence ID" value="PLW57336.1"/>
    <property type="molecule type" value="Genomic_DNA"/>
</dbReference>
<comment type="caution">
    <text evidence="2">The sequence shown here is derived from an EMBL/GenBank/DDBJ whole genome shotgun (WGS) entry which is preliminary data.</text>
</comment>
<protein>
    <submittedName>
        <fullName evidence="2">Uncharacterized protein</fullName>
    </submittedName>
</protein>
<dbReference type="Proteomes" id="UP000235388">
    <property type="component" value="Unassembled WGS sequence"/>
</dbReference>
<feature type="compositionally biased region" description="Polar residues" evidence="1">
    <location>
        <begin position="15"/>
        <end position="24"/>
    </location>
</feature>
<feature type="region of interest" description="Disordered" evidence="1">
    <location>
        <begin position="1"/>
        <end position="24"/>
    </location>
</feature>
<feature type="region of interest" description="Disordered" evidence="1">
    <location>
        <begin position="43"/>
        <end position="71"/>
    </location>
</feature>
<accession>A0A2N5W521</accession>